<dbReference type="EMBL" id="LJIW01000001">
    <property type="protein sequence ID" value="PNG97023.1"/>
    <property type="molecule type" value="Genomic_DNA"/>
</dbReference>
<dbReference type="RefSeq" id="WP_102934469.1">
    <property type="nucleotide sequence ID" value="NZ_LJIW01000001.1"/>
</dbReference>
<gene>
    <name evidence="2" type="ORF">SMF913_13048</name>
</gene>
<organism evidence="2 3">
    <name type="scientific">Streptomyces malaysiensis</name>
    <dbReference type="NCBI Taxonomy" id="92644"/>
    <lineage>
        <taxon>Bacteria</taxon>
        <taxon>Bacillati</taxon>
        <taxon>Actinomycetota</taxon>
        <taxon>Actinomycetes</taxon>
        <taxon>Kitasatosporales</taxon>
        <taxon>Streptomycetaceae</taxon>
        <taxon>Streptomyces</taxon>
        <taxon>Streptomyces violaceusniger group</taxon>
    </lineage>
</organism>
<feature type="compositionally biased region" description="Polar residues" evidence="1">
    <location>
        <begin position="69"/>
        <end position="80"/>
    </location>
</feature>
<reference evidence="2 3" key="1">
    <citation type="submission" date="2015-09" db="EMBL/GenBank/DDBJ databases">
        <title>Genome sequence, genome mining and natural product profiling of a biocontrol bacterium Streptomyces malaysiensis F913.</title>
        <authorList>
            <person name="Xu Y."/>
            <person name="Wei J."/>
            <person name="Xie J."/>
            <person name="Li T."/>
            <person name="Zhou Z."/>
        </authorList>
    </citation>
    <scope>NUCLEOTIDE SEQUENCE [LARGE SCALE GENOMIC DNA]</scope>
    <source>
        <strain evidence="2 3">F913</strain>
    </source>
</reference>
<proteinExistence type="predicted"/>
<accession>A0A2J7Z9R7</accession>
<feature type="region of interest" description="Disordered" evidence="1">
    <location>
        <begin position="69"/>
        <end position="91"/>
    </location>
</feature>
<evidence type="ECO:0000313" key="3">
    <source>
        <dbReference type="Proteomes" id="UP000236520"/>
    </source>
</evidence>
<protein>
    <submittedName>
        <fullName evidence="2">Uncharacterized protein</fullName>
    </submittedName>
</protein>
<keyword evidence="3" id="KW-1185">Reference proteome</keyword>
<name>A0A2J7Z9R7_STRMQ</name>
<sequence>MDVLHKCLMRGQVVFDGQDILHCPECRRDTGLTIYGYLGKKPRVTCPCGADFKAPPPFDQPWLLEQINSSAGPRSETQWSVGPCPNPSRFD</sequence>
<evidence type="ECO:0000313" key="2">
    <source>
        <dbReference type="EMBL" id="PNG97023.1"/>
    </source>
</evidence>
<dbReference type="AlphaFoldDB" id="A0A2J7Z9R7"/>
<dbReference type="Proteomes" id="UP000236520">
    <property type="component" value="Unassembled WGS sequence"/>
</dbReference>
<evidence type="ECO:0000256" key="1">
    <source>
        <dbReference type="SAM" id="MobiDB-lite"/>
    </source>
</evidence>
<comment type="caution">
    <text evidence="2">The sequence shown here is derived from an EMBL/GenBank/DDBJ whole genome shotgun (WGS) entry which is preliminary data.</text>
</comment>